<protein>
    <submittedName>
        <fullName evidence="1">Uncharacterized protein</fullName>
    </submittedName>
</protein>
<reference evidence="1 2" key="1">
    <citation type="submission" date="2018-06" db="EMBL/GenBank/DDBJ databases">
        <authorList>
            <consortium name="Pathogen Informatics"/>
            <person name="Doyle S."/>
        </authorList>
    </citation>
    <scope>NUCLEOTIDE SEQUENCE [LARGE SCALE GENOMIC DNA]</scope>
    <source>
        <strain evidence="1 2">NCTC12714</strain>
    </source>
</reference>
<gene>
    <name evidence="1" type="ORF">NCTC12714_00760</name>
</gene>
<accession>A0A377PTX2</accession>
<evidence type="ECO:0000313" key="1">
    <source>
        <dbReference type="EMBL" id="STQ85970.1"/>
    </source>
</evidence>
<organism evidence="1 2">
    <name type="scientific">Helicobacter muridarum</name>
    <dbReference type="NCBI Taxonomy" id="216"/>
    <lineage>
        <taxon>Bacteria</taxon>
        <taxon>Pseudomonadati</taxon>
        <taxon>Campylobacterota</taxon>
        <taxon>Epsilonproteobacteria</taxon>
        <taxon>Campylobacterales</taxon>
        <taxon>Helicobacteraceae</taxon>
        <taxon>Helicobacter</taxon>
    </lineage>
</organism>
<name>A0A377PTX2_9HELI</name>
<dbReference type="RefSeq" id="WP_233708804.1">
    <property type="nucleotide sequence ID" value="NZ_FZML01000005.1"/>
</dbReference>
<dbReference type="AlphaFoldDB" id="A0A377PTX2"/>
<dbReference type="EMBL" id="UGJE01000002">
    <property type="protein sequence ID" value="STQ85970.1"/>
    <property type="molecule type" value="Genomic_DNA"/>
</dbReference>
<dbReference type="Proteomes" id="UP000255139">
    <property type="component" value="Unassembled WGS sequence"/>
</dbReference>
<keyword evidence="2" id="KW-1185">Reference proteome</keyword>
<proteinExistence type="predicted"/>
<evidence type="ECO:0000313" key="2">
    <source>
        <dbReference type="Proteomes" id="UP000255139"/>
    </source>
</evidence>
<sequence>MKFSTKAISVAEEPNLSGETSSDVISSIHLASTFAKPDFENTIRGFGYSRLTI</sequence>